<evidence type="ECO:0000313" key="2">
    <source>
        <dbReference type="EMBL" id="MEI1247871.1"/>
    </source>
</evidence>
<accession>A0ABU8CG55</accession>
<organism evidence="2 3">
    <name type="scientific">Rhizobium aouanii</name>
    <dbReference type="NCBI Taxonomy" id="3118145"/>
    <lineage>
        <taxon>Bacteria</taxon>
        <taxon>Pseudomonadati</taxon>
        <taxon>Pseudomonadota</taxon>
        <taxon>Alphaproteobacteria</taxon>
        <taxon>Hyphomicrobiales</taxon>
        <taxon>Rhizobiaceae</taxon>
        <taxon>Rhizobium/Agrobacterium group</taxon>
        <taxon>Rhizobium</taxon>
    </lineage>
</organism>
<evidence type="ECO:0000256" key="1">
    <source>
        <dbReference type="ARBA" id="ARBA00023172"/>
    </source>
</evidence>
<dbReference type="SUPFAM" id="SSF56349">
    <property type="entry name" value="DNA breaking-rejoining enzymes"/>
    <property type="match status" value="1"/>
</dbReference>
<keyword evidence="3" id="KW-1185">Reference proteome</keyword>
<keyword evidence="1" id="KW-0233">DNA recombination</keyword>
<sequence>MSRSSARNTAARDMFNLRLFKNSNRKPYDIEIAIHPILESVLAMHKVTAMTYLVTEFGKPFSIKGLGNRISDWFRQAGLGHLTAHSVRKGLATDVAHNEATDSMLEAMFGWRDAKT</sequence>
<evidence type="ECO:0008006" key="4">
    <source>
        <dbReference type="Google" id="ProtNLM"/>
    </source>
</evidence>
<protein>
    <recommendedName>
        <fullName evidence="4">Tyr recombinase domain-containing protein</fullName>
    </recommendedName>
</protein>
<reference evidence="2 3" key="1">
    <citation type="submission" date="2024-01" db="EMBL/GenBank/DDBJ databases">
        <title>Draft genome sequences of three bacterial strains isolated from Acacia saligna represent a potential new species within the genus Rhizobium.</title>
        <authorList>
            <person name="Tambong J.T."/>
            <person name="Mnasri B."/>
        </authorList>
    </citation>
    <scope>NUCLEOTIDE SEQUENCE [LARGE SCALE GENOMIC DNA]</scope>
    <source>
        <strain evidence="2 3">1AS12I</strain>
    </source>
</reference>
<proteinExistence type="predicted"/>
<comment type="caution">
    <text evidence="2">The sequence shown here is derived from an EMBL/GenBank/DDBJ whole genome shotgun (WGS) entry which is preliminary data.</text>
</comment>
<dbReference type="RefSeq" id="WP_335911296.1">
    <property type="nucleotide sequence ID" value="NZ_JBAMYB010000003.1"/>
</dbReference>
<evidence type="ECO:0000313" key="3">
    <source>
        <dbReference type="Proteomes" id="UP001531129"/>
    </source>
</evidence>
<dbReference type="InterPro" id="IPR011010">
    <property type="entry name" value="DNA_brk_join_enz"/>
</dbReference>
<dbReference type="Proteomes" id="UP001531129">
    <property type="component" value="Unassembled WGS sequence"/>
</dbReference>
<dbReference type="Gene3D" id="1.10.443.10">
    <property type="entry name" value="Intergrase catalytic core"/>
    <property type="match status" value="1"/>
</dbReference>
<name>A0ABU8CG55_9HYPH</name>
<gene>
    <name evidence="2" type="ORF">V8Q02_07510</name>
</gene>
<dbReference type="InterPro" id="IPR013762">
    <property type="entry name" value="Integrase-like_cat_sf"/>
</dbReference>
<dbReference type="EMBL" id="JBAMYC010000003">
    <property type="protein sequence ID" value="MEI1247871.1"/>
    <property type="molecule type" value="Genomic_DNA"/>
</dbReference>